<evidence type="ECO:0000313" key="8">
    <source>
        <dbReference type="Proteomes" id="UP001204953"/>
    </source>
</evidence>
<dbReference type="InterPro" id="IPR001434">
    <property type="entry name" value="OmcB-like_DUF11"/>
</dbReference>
<dbReference type="Gene3D" id="2.60.40.10">
    <property type="entry name" value="Immunoglobulins"/>
    <property type="match status" value="1"/>
</dbReference>
<evidence type="ECO:0000256" key="4">
    <source>
        <dbReference type="SAM" id="MobiDB-lite"/>
    </source>
</evidence>
<dbReference type="Pfam" id="PF01345">
    <property type="entry name" value="DUF11"/>
    <property type="match status" value="2"/>
</dbReference>
<proteinExistence type="predicted"/>
<gene>
    <name evidence="7" type="ORF">NJ959_09335</name>
</gene>
<evidence type="ECO:0000259" key="6">
    <source>
        <dbReference type="Pfam" id="PF17210"/>
    </source>
</evidence>
<feature type="compositionally biased region" description="Polar residues" evidence="4">
    <location>
        <begin position="925"/>
        <end position="941"/>
    </location>
</feature>
<sequence>VTLPAGGNSTGNNFVDERLGTISGNVKEDIDNNDSGDVNLSGVTIELLSGTTVIASTTTDASGNYSFTNQPAGTYIVKQTNLGGYSDVSDTDAPNDNLIDVTLPAGGNSTGNNFVDERLNGDLSITKTDGLTTVSPGQKVTYTIVVSNNGPNTATNALVSDTIPTTLTNVMWTSVAAGGATDNQASGTGNINDLVTLTSGSSITYTVMGTVAANAITNKLSDFGLGTDDTNLGQTVTVNGVKADAFYINSGYQTTNTVLWQRNETNDHGLGVWSNGEPNPITSGGDVNELSNQLNQEVIRLTKTAGEQWTSLWVSSLDGGGSGGAEKGTLYWSNSATPTLNTLTTKFTFQYGDFGSSVEGNILGLTQSASFDKNAQYLFFVAGPNTAGTNNDYLVWKATTASGTTLTNTATVTAPNGFIDTNPNNNSATDTDTIVAPTGDLSITKTDGVTTVTPGQKLTYTIVVSNNGSGTATDALVSDTIPNNLTGVTWTSVANGGATGNEASGTGNINDLVTLTSGSSITYTVMGTIAANPLAYTPTKINLQGDSALDGPDGNIRTFSASGVSVKASAFSRSTSGTWSSAFLGSFSSGLGVTDSSEGNGDNGTHRVDNNGRDNYVLFEFSESVIVDKAFLDSVVGDSDATVWIGNFSDPFNNHLTLSDSVLNSFGFSEINTTSSSSDRSANLNATKIAGNTLVIAARTDDSSNNDNFKIKSLDIFQSVSGGSTSVVNTATVTAPTGFTDTNPNNNSATDTDTVLAAPGVRTPGFWQNSKWQKFWDGIQGNEPSQKTEPNFPDSDLLFAPYTNSAQPGKVLDPVTGQYGVGLLIGDFNRNGMTDTGEDTLFYTRAQALQIVDSSMHPNGQDVRYTLGRDLVASWLNYLAANPIDTANPTDQDARYYLKEGINWLQALTPDQNGNGKGDGYLQGLTGNETPNSQTPRITSSSSYWNTGISSASGLPSPYNLNNSVTYGVDAGSVIHDKLDDYNNGRGLADGVFYGG</sequence>
<dbReference type="PANTHER" id="PTHR34819">
    <property type="entry name" value="LARGE CYSTEINE-RICH PERIPLASMIC PROTEIN OMCB"/>
    <property type="match status" value="1"/>
</dbReference>
<accession>A0AAE3KRQ2</accession>
<keyword evidence="8" id="KW-1185">Reference proteome</keyword>
<evidence type="ECO:0000256" key="2">
    <source>
        <dbReference type="ARBA" id="ARBA00022525"/>
    </source>
</evidence>
<evidence type="ECO:0000259" key="5">
    <source>
        <dbReference type="Pfam" id="PF01345"/>
    </source>
</evidence>
<reference evidence="7" key="1">
    <citation type="submission" date="2022-06" db="EMBL/GenBank/DDBJ databases">
        <title>New cyanobacteria of genus Symplocastrum in benthos of Lake Baikal.</title>
        <authorList>
            <person name="Sorokovikova E."/>
            <person name="Tikhonova I."/>
            <person name="Krasnopeev A."/>
            <person name="Evseev P."/>
            <person name="Gladkikh A."/>
            <person name="Belykh O."/>
        </authorList>
    </citation>
    <scope>NUCLEOTIDE SEQUENCE</scope>
    <source>
        <strain evidence="7">BBK-W-15</strain>
    </source>
</reference>
<name>A0AAE3KRQ2_9CYAN</name>
<evidence type="ECO:0000256" key="3">
    <source>
        <dbReference type="ARBA" id="ARBA00022729"/>
    </source>
</evidence>
<dbReference type="PANTHER" id="PTHR34819:SF3">
    <property type="entry name" value="CELL SURFACE PROTEIN"/>
    <property type="match status" value="1"/>
</dbReference>
<feature type="domain" description="SD-repeat containing protein B" evidence="6">
    <location>
        <begin position="28"/>
        <end position="101"/>
    </location>
</feature>
<dbReference type="GO" id="GO:0005576">
    <property type="term" value="C:extracellular region"/>
    <property type="evidence" value="ECO:0007669"/>
    <property type="project" value="UniProtKB-SubCell"/>
</dbReference>
<protein>
    <submittedName>
        <fullName evidence="7">SpaA isopeptide-forming pilin-related protein</fullName>
    </submittedName>
</protein>
<dbReference type="SUPFAM" id="SSF117074">
    <property type="entry name" value="Hypothetical protein PA1324"/>
    <property type="match status" value="1"/>
</dbReference>
<comment type="subcellular location">
    <subcellularLocation>
        <location evidence="1">Secreted</location>
    </subcellularLocation>
</comment>
<dbReference type="AlphaFoldDB" id="A0AAE3KRQ2"/>
<feature type="domain" description="DUF11" evidence="5">
    <location>
        <begin position="440"/>
        <end position="532"/>
    </location>
</feature>
<dbReference type="Proteomes" id="UP001204953">
    <property type="component" value="Unassembled WGS sequence"/>
</dbReference>
<feature type="non-terminal residue" evidence="7">
    <location>
        <position position="1"/>
    </location>
</feature>
<dbReference type="InterPro" id="IPR051172">
    <property type="entry name" value="Chlamydia_OmcB"/>
</dbReference>
<feature type="domain" description="DUF11" evidence="5">
    <location>
        <begin position="122"/>
        <end position="224"/>
    </location>
</feature>
<dbReference type="EMBL" id="JAMZMM010000067">
    <property type="protein sequence ID" value="MCP2728672.1"/>
    <property type="molecule type" value="Genomic_DNA"/>
</dbReference>
<comment type="caution">
    <text evidence="7">The sequence shown here is derived from an EMBL/GenBank/DDBJ whole genome shotgun (WGS) entry which is preliminary data.</text>
</comment>
<dbReference type="InterPro" id="IPR033764">
    <property type="entry name" value="Sdr_B"/>
</dbReference>
<evidence type="ECO:0000313" key="7">
    <source>
        <dbReference type="EMBL" id="MCP2728672.1"/>
    </source>
</evidence>
<evidence type="ECO:0000256" key="1">
    <source>
        <dbReference type="ARBA" id="ARBA00004613"/>
    </source>
</evidence>
<dbReference type="Pfam" id="PF17210">
    <property type="entry name" value="SdrD_B"/>
    <property type="match status" value="1"/>
</dbReference>
<dbReference type="RefSeq" id="WP_254011467.1">
    <property type="nucleotide sequence ID" value="NZ_JAMZMM010000067.1"/>
</dbReference>
<dbReference type="InterPro" id="IPR013783">
    <property type="entry name" value="Ig-like_fold"/>
</dbReference>
<keyword evidence="2" id="KW-0964">Secreted</keyword>
<organism evidence="7 8">
    <name type="scientific">Limnofasciculus baicalensis BBK-W-15</name>
    <dbReference type="NCBI Taxonomy" id="2699891"/>
    <lineage>
        <taxon>Bacteria</taxon>
        <taxon>Bacillati</taxon>
        <taxon>Cyanobacteriota</taxon>
        <taxon>Cyanophyceae</taxon>
        <taxon>Coleofasciculales</taxon>
        <taxon>Coleofasciculaceae</taxon>
        <taxon>Limnofasciculus</taxon>
        <taxon>Limnofasciculus baicalensis</taxon>
    </lineage>
</organism>
<keyword evidence="3" id="KW-0732">Signal</keyword>
<feature type="region of interest" description="Disordered" evidence="4">
    <location>
        <begin position="909"/>
        <end position="941"/>
    </location>
</feature>
<dbReference type="NCBIfam" id="TIGR01451">
    <property type="entry name" value="B_ant_repeat"/>
    <property type="match status" value="2"/>
</dbReference>
<dbReference type="InterPro" id="IPR047589">
    <property type="entry name" value="DUF11_rpt"/>
</dbReference>